<feature type="transmembrane region" description="Helical" evidence="1">
    <location>
        <begin position="9"/>
        <end position="27"/>
    </location>
</feature>
<sequence length="874" mass="98175">MITFFKKHLWIVSALLAGIIFFIASWIGGTNPFTGGMIISGDLMTQYLSFFQYFRHVVFGGFSDFSYSFSNGLGGNTAGNWGYYLTSPFNLIALLFPANEMTLALYTIIVTKVMLAAGAFTYMLNKLNPIKQELMVAMSLCYALSSYVICYSGNIMWLDSIALLPLVLIGLTKICHGKFSILYVASLAVLIIANYYTAYMVCLFLIGYFLYQAYLNFSTWKLFFKQTFIFALSSITAALLTAFIEIPTFLNLIENKLSVQSYYSPISHLQLWLDIPANLFFQGAFNVYIPLIYTGSLTLILAILYFFNKKFSLKNRIATFLILLFTCSGLLTTKLYFIWHAGQAPNSYPYRFAFLINFIIVYIACLQLKKNTLNKKQVIICSTLTALLFIVGSYSRISLYKRWGVSFNFEELIASLVVLIIVILTYTLYSLKKIRPLILSSLIILELFANASYLFATNKGAVVITTTKPAPANYSSYTKSTQKLINALPASAKDERLEKSFVLDQDRGEAYTFNYRGATVFSSNNNSNVSILYSQLGLQGLYYFYFYNTGTQVTDALFGIKTYLVSTLPTDSIAQYGNYGLRNDLKNKTIIYQDKYHTAYSSKVFPLAFSGQLPTNTILRGRYGALLNQTLAINALTGSNYTYFGKAIKAKLTAKTASIKSDSDYSYLSRKDSKAIILTATYQAKPNSTGYIMLDQNLMKLINRDGSVDKLTLNGQNFTSMQFANQPIGVTVPKSGTVSLKIYFKPSITQFKLMNPNLYLLNEQNLQKVIKKANQNKMQLTTLRGNKIDGTVTIKKGQSLVTTIPYSWGWKAKVDGKIVPISKSFGIFMALKLSPGTHNVEFTHTMPGLKLGLLITLIGLIIFVFEIIYFKKKQ</sequence>
<organism evidence="2 3">
    <name type="scientific">Lactobacillus psittaci DSM 15354</name>
    <dbReference type="NCBI Taxonomy" id="1122152"/>
    <lineage>
        <taxon>Bacteria</taxon>
        <taxon>Bacillati</taxon>
        <taxon>Bacillota</taxon>
        <taxon>Bacilli</taxon>
        <taxon>Lactobacillales</taxon>
        <taxon>Lactobacillaceae</taxon>
        <taxon>Lactobacillus</taxon>
    </lineage>
</organism>
<reference evidence="2 3" key="1">
    <citation type="journal article" date="2015" name="Genome Announc.">
        <title>Expanding the biotechnology potential of lactobacilli through comparative genomics of 213 strains and associated genera.</title>
        <authorList>
            <person name="Sun Z."/>
            <person name="Harris H.M."/>
            <person name="McCann A."/>
            <person name="Guo C."/>
            <person name="Argimon S."/>
            <person name="Zhang W."/>
            <person name="Yang X."/>
            <person name="Jeffery I.B."/>
            <person name="Cooney J.C."/>
            <person name="Kagawa T.F."/>
            <person name="Liu W."/>
            <person name="Song Y."/>
            <person name="Salvetti E."/>
            <person name="Wrobel A."/>
            <person name="Rasinkangas P."/>
            <person name="Parkhill J."/>
            <person name="Rea M.C."/>
            <person name="O'Sullivan O."/>
            <person name="Ritari J."/>
            <person name="Douillard F.P."/>
            <person name="Paul Ross R."/>
            <person name="Yang R."/>
            <person name="Briner A.E."/>
            <person name="Felis G.E."/>
            <person name="de Vos W.M."/>
            <person name="Barrangou R."/>
            <person name="Klaenhammer T.R."/>
            <person name="Caufield P.W."/>
            <person name="Cui Y."/>
            <person name="Zhang H."/>
            <person name="O'Toole P.W."/>
        </authorList>
    </citation>
    <scope>NUCLEOTIDE SEQUENCE [LARGE SCALE GENOMIC DNA]</scope>
    <source>
        <strain evidence="2 3">DSM 15354</strain>
    </source>
</reference>
<feature type="transmembrane region" description="Helical" evidence="1">
    <location>
        <begin position="378"/>
        <end position="400"/>
    </location>
</feature>
<proteinExistence type="predicted"/>
<keyword evidence="3" id="KW-1185">Reference proteome</keyword>
<keyword evidence="1" id="KW-0472">Membrane</keyword>
<dbReference type="Proteomes" id="UP000051931">
    <property type="component" value="Unassembled WGS sequence"/>
</dbReference>
<keyword evidence="1" id="KW-0812">Transmembrane</keyword>
<feature type="transmembrane region" description="Helical" evidence="1">
    <location>
        <begin position="81"/>
        <end position="98"/>
    </location>
</feature>
<feature type="transmembrane region" description="Helical" evidence="1">
    <location>
        <begin position="412"/>
        <end position="429"/>
    </location>
</feature>
<dbReference type="Pfam" id="PF09586">
    <property type="entry name" value="YfhO"/>
    <property type="match status" value="1"/>
</dbReference>
<feature type="transmembrane region" description="Helical" evidence="1">
    <location>
        <begin position="436"/>
        <end position="456"/>
    </location>
</feature>
<feature type="transmembrane region" description="Helical" evidence="1">
    <location>
        <begin position="181"/>
        <end position="208"/>
    </location>
</feature>
<feature type="transmembrane region" description="Helical" evidence="1">
    <location>
        <begin position="287"/>
        <end position="307"/>
    </location>
</feature>
<name>A0A0R1S2G0_9LACO</name>
<evidence type="ECO:0000256" key="1">
    <source>
        <dbReference type="SAM" id="Phobius"/>
    </source>
</evidence>
<dbReference type="OrthoDB" id="9815466at2"/>
<gene>
    <name evidence="2" type="ORF">FC23_GL000840</name>
</gene>
<evidence type="ECO:0000313" key="3">
    <source>
        <dbReference type="Proteomes" id="UP000051931"/>
    </source>
</evidence>
<dbReference type="PANTHER" id="PTHR38454">
    <property type="entry name" value="INTEGRAL MEMBRANE PROTEIN-RELATED"/>
    <property type="match status" value="1"/>
</dbReference>
<dbReference type="eggNOG" id="COG4485">
    <property type="taxonomic scope" value="Bacteria"/>
</dbReference>
<feature type="transmembrane region" description="Helical" evidence="1">
    <location>
        <begin position="228"/>
        <end position="250"/>
    </location>
</feature>
<feature type="transmembrane region" description="Helical" evidence="1">
    <location>
        <begin position="104"/>
        <end position="122"/>
    </location>
</feature>
<feature type="transmembrane region" description="Helical" evidence="1">
    <location>
        <begin position="851"/>
        <end position="870"/>
    </location>
</feature>
<keyword evidence="1" id="KW-1133">Transmembrane helix</keyword>
<dbReference type="PATRIC" id="fig|1122152.4.peg.864"/>
<feature type="transmembrane region" description="Helical" evidence="1">
    <location>
        <begin position="319"/>
        <end position="342"/>
    </location>
</feature>
<feature type="transmembrane region" description="Helical" evidence="1">
    <location>
        <begin position="348"/>
        <end position="366"/>
    </location>
</feature>
<dbReference type="EMBL" id="AZFB01000004">
    <property type="protein sequence ID" value="KRL63271.1"/>
    <property type="molecule type" value="Genomic_DNA"/>
</dbReference>
<dbReference type="PANTHER" id="PTHR38454:SF1">
    <property type="entry name" value="INTEGRAL MEMBRANE PROTEIN"/>
    <property type="match status" value="1"/>
</dbReference>
<dbReference type="InterPro" id="IPR018580">
    <property type="entry name" value="Uncharacterised_YfhO"/>
</dbReference>
<dbReference type="AlphaFoldDB" id="A0A0R1S2G0"/>
<evidence type="ECO:0000313" key="2">
    <source>
        <dbReference type="EMBL" id="KRL63271.1"/>
    </source>
</evidence>
<feature type="transmembrane region" description="Helical" evidence="1">
    <location>
        <begin position="155"/>
        <end position="174"/>
    </location>
</feature>
<protein>
    <submittedName>
        <fullName evidence="2">Bacterial membrane protein YfhO</fullName>
    </submittedName>
</protein>
<dbReference type="RefSeq" id="WP_027824895.1">
    <property type="nucleotide sequence ID" value="NZ_AUEI01000007.1"/>
</dbReference>
<comment type="caution">
    <text evidence="2">The sequence shown here is derived from an EMBL/GenBank/DDBJ whole genome shotgun (WGS) entry which is preliminary data.</text>
</comment>
<accession>A0A0R1S2G0</accession>
<feature type="transmembrane region" description="Helical" evidence="1">
    <location>
        <begin position="134"/>
        <end position="149"/>
    </location>
</feature>